<feature type="transmembrane region" description="Helical" evidence="2">
    <location>
        <begin position="63"/>
        <end position="83"/>
    </location>
</feature>
<reference evidence="3" key="1">
    <citation type="journal article" date="2014" name="Int. J. Syst. Evol. Microbiol.">
        <title>Complete genome sequence of Corynebacterium casei LMG S-19264T (=DSM 44701T), isolated from a smear-ripened cheese.</title>
        <authorList>
            <consortium name="US DOE Joint Genome Institute (JGI-PGF)"/>
            <person name="Walter F."/>
            <person name="Albersmeier A."/>
            <person name="Kalinowski J."/>
            <person name="Ruckert C."/>
        </authorList>
    </citation>
    <scope>NUCLEOTIDE SEQUENCE</scope>
    <source>
        <strain evidence="3">CGMCC 1.15085</strain>
    </source>
</reference>
<keyword evidence="2" id="KW-0472">Membrane</keyword>
<evidence type="ECO:0000256" key="1">
    <source>
        <dbReference type="SAM" id="MobiDB-lite"/>
    </source>
</evidence>
<organism evidence="3 4">
    <name type="scientific">Flexivirga endophytica</name>
    <dbReference type="NCBI Taxonomy" id="1849103"/>
    <lineage>
        <taxon>Bacteria</taxon>
        <taxon>Bacillati</taxon>
        <taxon>Actinomycetota</taxon>
        <taxon>Actinomycetes</taxon>
        <taxon>Micrococcales</taxon>
        <taxon>Dermacoccaceae</taxon>
        <taxon>Flexivirga</taxon>
    </lineage>
</organism>
<evidence type="ECO:0000313" key="3">
    <source>
        <dbReference type="EMBL" id="GGB36289.1"/>
    </source>
</evidence>
<name>A0A916T9X2_9MICO</name>
<proteinExistence type="predicted"/>
<keyword evidence="2" id="KW-1133">Transmembrane helix</keyword>
<keyword evidence="2" id="KW-0812">Transmembrane</keyword>
<feature type="transmembrane region" description="Helical" evidence="2">
    <location>
        <begin position="39"/>
        <end position="57"/>
    </location>
</feature>
<keyword evidence="4" id="KW-1185">Reference proteome</keyword>
<dbReference type="Proteomes" id="UP000636793">
    <property type="component" value="Unassembled WGS sequence"/>
</dbReference>
<feature type="region of interest" description="Disordered" evidence="1">
    <location>
        <begin position="1"/>
        <end position="31"/>
    </location>
</feature>
<evidence type="ECO:0000256" key="2">
    <source>
        <dbReference type="SAM" id="Phobius"/>
    </source>
</evidence>
<dbReference type="AlphaFoldDB" id="A0A916T9X2"/>
<accession>A0A916T9X2</accession>
<sequence length="88" mass="9211">MSDPYRIDHRPDEGGYAPWPDPGPADTGLRGGAGGVTSTLLWVLTAVFAGLNTALSVAGQDVIGGIFGGLAAVSLIALFVRYLQRRNR</sequence>
<dbReference type="RefSeq" id="WP_188837710.1">
    <property type="nucleotide sequence ID" value="NZ_BMHI01000004.1"/>
</dbReference>
<comment type="caution">
    <text evidence="3">The sequence shown here is derived from an EMBL/GenBank/DDBJ whole genome shotgun (WGS) entry which is preliminary data.</text>
</comment>
<protein>
    <submittedName>
        <fullName evidence="3">Uncharacterized protein</fullName>
    </submittedName>
</protein>
<evidence type="ECO:0000313" key="4">
    <source>
        <dbReference type="Proteomes" id="UP000636793"/>
    </source>
</evidence>
<dbReference type="EMBL" id="BMHI01000004">
    <property type="protein sequence ID" value="GGB36289.1"/>
    <property type="molecule type" value="Genomic_DNA"/>
</dbReference>
<feature type="compositionally biased region" description="Basic and acidic residues" evidence="1">
    <location>
        <begin position="1"/>
        <end position="13"/>
    </location>
</feature>
<reference evidence="3" key="2">
    <citation type="submission" date="2020-09" db="EMBL/GenBank/DDBJ databases">
        <authorList>
            <person name="Sun Q."/>
            <person name="Zhou Y."/>
        </authorList>
    </citation>
    <scope>NUCLEOTIDE SEQUENCE</scope>
    <source>
        <strain evidence="3">CGMCC 1.15085</strain>
    </source>
</reference>
<gene>
    <name evidence="3" type="ORF">GCM10011492_28780</name>
</gene>